<gene>
    <name evidence="1" type="ORF">SPIL2461_LOCUS13826</name>
</gene>
<name>A0A812TA23_SYMPI</name>
<sequence length="50" mass="5517">MGRGKAKIQVPDCRYGAACTRRDCVFKHPPKPAKSSASRTSWCRVHMGAL</sequence>
<comment type="caution">
    <text evidence="1">The sequence shown here is derived from an EMBL/GenBank/DDBJ whole genome shotgun (WGS) entry which is preliminary data.</text>
</comment>
<dbReference type="Gene3D" id="4.10.1000.40">
    <property type="match status" value="1"/>
</dbReference>
<reference evidence="1" key="1">
    <citation type="submission" date="2021-02" db="EMBL/GenBank/DDBJ databases">
        <authorList>
            <person name="Dougan E. K."/>
            <person name="Rhodes N."/>
            <person name="Thang M."/>
            <person name="Chan C."/>
        </authorList>
    </citation>
    <scope>NUCLEOTIDE SEQUENCE</scope>
</reference>
<evidence type="ECO:0000313" key="2">
    <source>
        <dbReference type="Proteomes" id="UP000649617"/>
    </source>
</evidence>
<dbReference type="OrthoDB" id="438553at2759"/>
<evidence type="ECO:0000313" key="1">
    <source>
        <dbReference type="EMBL" id="CAE7526318.1"/>
    </source>
</evidence>
<dbReference type="Pfam" id="PF14608">
    <property type="entry name" value="zf-CCCH_2"/>
    <property type="match status" value="1"/>
</dbReference>
<dbReference type="EMBL" id="CAJNIZ010030824">
    <property type="protein sequence ID" value="CAE7526318.1"/>
    <property type="molecule type" value="Genomic_DNA"/>
</dbReference>
<dbReference type="AlphaFoldDB" id="A0A812TA23"/>
<evidence type="ECO:0008006" key="3">
    <source>
        <dbReference type="Google" id="ProtNLM"/>
    </source>
</evidence>
<proteinExistence type="predicted"/>
<accession>A0A812TA23</accession>
<keyword evidence="2" id="KW-1185">Reference proteome</keyword>
<protein>
    <recommendedName>
        <fullName evidence="3">C3H1-type domain-containing protein</fullName>
    </recommendedName>
</protein>
<organism evidence="1 2">
    <name type="scientific">Symbiodinium pilosum</name>
    <name type="common">Dinoflagellate</name>
    <dbReference type="NCBI Taxonomy" id="2952"/>
    <lineage>
        <taxon>Eukaryota</taxon>
        <taxon>Sar</taxon>
        <taxon>Alveolata</taxon>
        <taxon>Dinophyceae</taxon>
        <taxon>Suessiales</taxon>
        <taxon>Symbiodiniaceae</taxon>
        <taxon>Symbiodinium</taxon>
    </lineage>
</organism>
<dbReference type="Proteomes" id="UP000649617">
    <property type="component" value="Unassembled WGS sequence"/>
</dbReference>